<feature type="transmembrane region" description="Helical" evidence="6">
    <location>
        <begin position="464"/>
        <end position="486"/>
    </location>
</feature>
<evidence type="ECO:0000313" key="7">
    <source>
        <dbReference type="EMBL" id="KXJ89752.1"/>
    </source>
</evidence>
<feature type="region of interest" description="Disordered" evidence="5">
    <location>
        <begin position="1"/>
        <end position="40"/>
    </location>
</feature>
<feature type="transmembrane region" description="Helical" evidence="6">
    <location>
        <begin position="371"/>
        <end position="390"/>
    </location>
</feature>
<keyword evidence="2 6" id="KW-0812">Transmembrane</keyword>
<feature type="transmembrane region" description="Helical" evidence="6">
    <location>
        <begin position="155"/>
        <end position="175"/>
    </location>
</feature>
<reference evidence="8" key="1">
    <citation type="submission" date="2016-02" db="EMBL/GenBank/DDBJ databases">
        <title>Draft genome sequence of Microdochium bolleyi, a fungal endophyte of beachgrass.</title>
        <authorList>
            <consortium name="DOE Joint Genome Institute"/>
            <person name="David A.S."/>
            <person name="May G."/>
            <person name="Haridas S."/>
            <person name="Lim J."/>
            <person name="Wang M."/>
            <person name="Labutti K."/>
            <person name="Lipzen A."/>
            <person name="Barry K."/>
            <person name="Grigoriev I.V."/>
        </authorList>
    </citation>
    <scope>NUCLEOTIDE SEQUENCE [LARGE SCALE GENOMIC DNA]</scope>
    <source>
        <strain evidence="8">J235TASD1</strain>
    </source>
</reference>
<evidence type="ECO:0000256" key="6">
    <source>
        <dbReference type="SAM" id="Phobius"/>
    </source>
</evidence>
<accession>A0A136IXS4</accession>
<comment type="subcellular location">
    <subcellularLocation>
        <location evidence="1">Membrane</location>
        <topology evidence="1">Multi-pass membrane protein</topology>
    </subcellularLocation>
</comment>
<feature type="transmembrane region" description="Helical" evidence="6">
    <location>
        <begin position="59"/>
        <end position="83"/>
    </location>
</feature>
<dbReference type="OrthoDB" id="448280at2759"/>
<dbReference type="EMBL" id="KQ964254">
    <property type="protein sequence ID" value="KXJ89752.1"/>
    <property type="molecule type" value="Genomic_DNA"/>
</dbReference>
<keyword evidence="3 6" id="KW-1133">Transmembrane helix</keyword>
<evidence type="ECO:0000256" key="4">
    <source>
        <dbReference type="ARBA" id="ARBA00023136"/>
    </source>
</evidence>
<feature type="region of interest" description="Disordered" evidence="5">
    <location>
        <begin position="330"/>
        <end position="363"/>
    </location>
</feature>
<feature type="transmembrane region" description="Helical" evidence="6">
    <location>
        <begin position="229"/>
        <end position="250"/>
    </location>
</feature>
<feature type="transmembrane region" description="Helical" evidence="6">
    <location>
        <begin position="432"/>
        <end position="452"/>
    </location>
</feature>
<evidence type="ECO:0000256" key="3">
    <source>
        <dbReference type="ARBA" id="ARBA00022989"/>
    </source>
</evidence>
<dbReference type="GO" id="GO:0005886">
    <property type="term" value="C:plasma membrane"/>
    <property type="evidence" value="ECO:0007669"/>
    <property type="project" value="TreeGrafter"/>
</dbReference>
<feature type="compositionally biased region" description="Polar residues" evidence="5">
    <location>
        <begin position="333"/>
        <end position="347"/>
    </location>
</feature>
<organism evidence="7 8">
    <name type="scientific">Microdochium bolleyi</name>
    <dbReference type="NCBI Taxonomy" id="196109"/>
    <lineage>
        <taxon>Eukaryota</taxon>
        <taxon>Fungi</taxon>
        <taxon>Dikarya</taxon>
        <taxon>Ascomycota</taxon>
        <taxon>Pezizomycotina</taxon>
        <taxon>Sordariomycetes</taxon>
        <taxon>Xylariomycetidae</taxon>
        <taxon>Xylariales</taxon>
        <taxon>Microdochiaceae</taxon>
        <taxon>Microdochium</taxon>
    </lineage>
</organism>
<dbReference type="Proteomes" id="UP000070501">
    <property type="component" value="Unassembled WGS sequence"/>
</dbReference>
<sequence>MEYTASRGRDAPAQTRAASNGFPLDVKADNSHNSSLHHPHMGTARGFSGVWSNARSSRILGWVAWILSVLVCSAILSSILASAPALQTSWQRPAEASPPSSHGNIGIAGDHMSLHFPRSDMGPVGSARATPVVKRESTCASGDEPVDDYDLPLRIGAVFIILFVSASACAFPLLASKLPGLRMPSDFFFSVRHFGTGVLIATAFCHLLPTAFTLLHDPCLDEFWREGYAAMPGAIALGAVLFVTAIEMWLHPGRHCHEQPPAAEPAVPHNRQKGQFNGRESSIGRHLSFINNGAAPGSRITSSVLSDDPELAAYMKREFQQPAIEEGKVLNTPRDTPLTSPNAINTTFRDHADPSALTPEQKRKRETTQCFLLEMGILFHSVFIGMALSVALGSQFVVLLVAISFHQMFEGLALGSRIAAIDWPKEKSLQPWLMALAYGCTTPLGQAIGLATRSAYSPDSEVGLILVGVMNSISSGLLIFASLVELLSEDLLSDESWKILRGKRRVCAFFLVIAGAFGMSLIGAWA</sequence>
<dbReference type="PANTHER" id="PTHR11040">
    <property type="entry name" value="ZINC/IRON TRANSPORTER"/>
    <property type="match status" value="1"/>
</dbReference>
<dbReference type="GO" id="GO:0005385">
    <property type="term" value="F:zinc ion transmembrane transporter activity"/>
    <property type="evidence" value="ECO:0007669"/>
    <property type="project" value="TreeGrafter"/>
</dbReference>
<evidence type="ECO:0000256" key="2">
    <source>
        <dbReference type="ARBA" id="ARBA00022692"/>
    </source>
</evidence>
<dbReference type="InterPro" id="IPR003689">
    <property type="entry name" value="ZIP"/>
</dbReference>
<feature type="transmembrane region" description="Helical" evidence="6">
    <location>
        <begin position="396"/>
        <end position="420"/>
    </location>
</feature>
<evidence type="ECO:0000256" key="1">
    <source>
        <dbReference type="ARBA" id="ARBA00004141"/>
    </source>
</evidence>
<name>A0A136IXS4_9PEZI</name>
<protein>
    <submittedName>
        <fullName evidence="7">ZIP zinc transporter-domain-containing protein</fullName>
    </submittedName>
</protein>
<keyword evidence="4 6" id="KW-0472">Membrane</keyword>
<evidence type="ECO:0000256" key="5">
    <source>
        <dbReference type="SAM" id="MobiDB-lite"/>
    </source>
</evidence>
<evidence type="ECO:0000313" key="8">
    <source>
        <dbReference type="Proteomes" id="UP000070501"/>
    </source>
</evidence>
<dbReference type="STRING" id="196109.A0A136IXS4"/>
<gene>
    <name evidence="7" type="ORF">Micbo1qcDRAFT_165102</name>
</gene>
<dbReference type="Pfam" id="PF02535">
    <property type="entry name" value="Zip"/>
    <property type="match status" value="1"/>
</dbReference>
<dbReference type="AlphaFoldDB" id="A0A136IXS4"/>
<dbReference type="InParanoid" id="A0A136IXS4"/>
<keyword evidence="8" id="KW-1185">Reference proteome</keyword>
<dbReference type="PANTHER" id="PTHR11040:SF55">
    <property type="entry name" value="MEMBRANE ZINC ION TRANSPORTER, PUTATIVE (AFU_ORTHOLOGUE AFUA_6G00470)-RELATED"/>
    <property type="match status" value="1"/>
</dbReference>
<feature type="transmembrane region" description="Helical" evidence="6">
    <location>
        <begin position="506"/>
        <end position="525"/>
    </location>
</feature>
<proteinExistence type="predicted"/>
<feature type="transmembrane region" description="Helical" evidence="6">
    <location>
        <begin position="187"/>
        <end position="209"/>
    </location>
</feature>